<dbReference type="InterPro" id="IPR011320">
    <property type="entry name" value="RNase_H1_N"/>
</dbReference>
<proteinExistence type="predicted"/>
<evidence type="ECO:0000259" key="2">
    <source>
        <dbReference type="Pfam" id="PF01693"/>
    </source>
</evidence>
<name>A0ABR3FI21_9AGAR</name>
<gene>
    <name evidence="3" type="ORF">V5O48_007122</name>
</gene>
<dbReference type="SUPFAM" id="SSF55658">
    <property type="entry name" value="L9 N-domain-like"/>
    <property type="match status" value="1"/>
</dbReference>
<reference evidence="3 4" key="1">
    <citation type="submission" date="2024-02" db="EMBL/GenBank/DDBJ databases">
        <title>A draft genome for the cacao thread blight pathogen Marasmius crinis-equi.</title>
        <authorList>
            <person name="Cohen S.P."/>
            <person name="Baruah I.K."/>
            <person name="Amoako-Attah I."/>
            <person name="Bukari Y."/>
            <person name="Meinhardt L.W."/>
            <person name="Bailey B.A."/>
        </authorList>
    </citation>
    <scope>NUCLEOTIDE SEQUENCE [LARGE SCALE GENOMIC DNA]</scope>
    <source>
        <strain evidence="3 4">GH-76</strain>
    </source>
</reference>
<evidence type="ECO:0000313" key="4">
    <source>
        <dbReference type="Proteomes" id="UP001465976"/>
    </source>
</evidence>
<feature type="region of interest" description="Disordered" evidence="1">
    <location>
        <begin position="1"/>
        <end position="45"/>
    </location>
</feature>
<dbReference type="InterPro" id="IPR009027">
    <property type="entry name" value="Ribosomal_bL9/RNase_H1_N"/>
</dbReference>
<keyword evidence="4" id="KW-1185">Reference proteome</keyword>
<sequence length="304" mass="33486">MPLAASVPRVPPSTRQLASIRPPSPVNRETGSFSEGERVPPTKRSTWALKTSPKQGYPILATGASQVPCIFSSSRTDSDRGTTVVKSTVEQQHGWVITTTTKIQRVHPDDWDAHLEAEQARLSPLGSPESISTELHVDVNVDNGIATDDGANTDESVRVSFLDKLSTKSDLTYDPTISLPYETAAEEPTQVPTANHPNLFNEVVDPIAIRRPADGAAASKYYVVFVGRQVGIIRDDWPLVRRLVDGVSGGTQQRYKTFDQALLDYYRAWKGTHPNGWTLKHIPAVQETREELAGLDIDFESLKM</sequence>
<feature type="domain" description="Ribonuclease H1 N-terminal" evidence="2">
    <location>
        <begin position="220"/>
        <end position="261"/>
    </location>
</feature>
<comment type="caution">
    <text evidence="3">The sequence shown here is derived from an EMBL/GenBank/DDBJ whole genome shotgun (WGS) entry which is preliminary data.</text>
</comment>
<accession>A0ABR3FI21</accession>
<organism evidence="3 4">
    <name type="scientific">Marasmius crinis-equi</name>
    <dbReference type="NCBI Taxonomy" id="585013"/>
    <lineage>
        <taxon>Eukaryota</taxon>
        <taxon>Fungi</taxon>
        <taxon>Dikarya</taxon>
        <taxon>Basidiomycota</taxon>
        <taxon>Agaricomycotina</taxon>
        <taxon>Agaricomycetes</taxon>
        <taxon>Agaricomycetidae</taxon>
        <taxon>Agaricales</taxon>
        <taxon>Marasmiineae</taxon>
        <taxon>Marasmiaceae</taxon>
        <taxon>Marasmius</taxon>
    </lineage>
</organism>
<dbReference type="Pfam" id="PF01693">
    <property type="entry name" value="Cauli_VI"/>
    <property type="match status" value="1"/>
</dbReference>
<dbReference type="Gene3D" id="3.40.970.10">
    <property type="entry name" value="Ribonuclease H1, N-terminal domain"/>
    <property type="match status" value="1"/>
</dbReference>
<dbReference type="Proteomes" id="UP001465976">
    <property type="component" value="Unassembled WGS sequence"/>
</dbReference>
<dbReference type="InterPro" id="IPR037056">
    <property type="entry name" value="RNase_H1_N_sf"/>
</dbReference>
<evidence type="ECO:0000313" key="3">
    <source>
        <dbReference type="EMBL" id="KAL0574849.1"/>
    </source>
</evidence>
<protein>
    <recommendedName>
        <fullName evidence="2">Ribonuclease H1 N-terminal domain-containing protein</fullName>
    </recommendedName>
</protein>
<evidence type="ECO:0000256" key="1">
    <source>
        <dbReference type="SAM" id="MobiDB-lite"/>
    </source>
</evidence>
<dbReference type="EMBL" id="JBAHYK010000360">
    <property type="protein sequence ID" value="KAL0574849.1"/>
    <property type="molecule type" value="Genomic_DNA"/>
</dbReference>